<evidence type="ECO:0000313" key="2">
    <source>
        <dbReference type="EMBL" id="ALJ29272.1"/>
    </source>
</evidence>
<evidence type="ECO:0000313" key="3">
    <source>
        <dbReference type="Proteomes" id="UP000061010"/>
    </source>
</evidence>
<dbReference type="Proteomes" id="UP000061010">
    <property type="component" value="Chromosome"/>
</dbReference>
<evidence type="ECO:0000256" key="1">
    <source>
        <dbReference type="SAM" id="Coils"/>
    </source>
</evidence>
<organism evidence="2 3">
    <name type="scientific">Stenotrophomonas acidaminiphila</name>
    <dbReference type="NCBI Taxonomy" id="128780"/>
    <lineage>
        <taxon>Bacteria</taxon>
        <taxon>Pseudomonadati</taxon>
        <taxon>Pseudomonadota</taxon>
        <taxon>Gammaproteobacteria</taxon>
        <taxon>Lysobacterales</taxon>
        <taxon>Lysobacteraceae</taxon>
        <taxon>Stenotrophomonas</taxon>
    </lineage>
</organism>
<dbReference type="AlphaFoldDB" id="A0A0S1B2G2"/>
<protein>
    <submittedName>
        <fullName evidence="2">Uncharacterized protein</fullName>
    </submittedName>
</protein>
<reference evidence="2 3" key="1">
    <citation type="journal article" date="2015" name="Genome Announc.">
        <title>Complete Genome Sequencing of Stenotrophomonas acidaminiphila ZAC14D2_NAIMI4_2, a Multidrug-Resistant Strain Isolated from Sediments of a Polluted River in Mexico, Uncovers New Antibiotic Resistance Genes and a Novel Class-II Lasso Peptide Biosynthesis Gene Cluster.</title>
        <authorList>
            <person name="Vinuesa P."/>
            <person name="Ochoa-Sanchez L.E."/>
        </authorList>
    </citation>
    <scope>NUCLEOTIDE SEQUENCE [LARGE SCALE GENOMIC DNA]</scope>
    <source>
        <strain evidence="2 3">ZAC14D2_NAIMI4_2</strain>
    </source>
</reference>
<dbReference type="KEGG" id="sacz:AOT14_29190"/>
<proteinExistence type="predicted"/>
<dbReference type="PATRIC" id="fig|128780.6.peg.2955"/>
<dbReference type="EMBL" id="CP012900">
    <property type="protein sequence ID" value="ALJ29272.1"/>
    <property type="molecule type" value="Genomic_DNA"/>
</dbReference>
<accession>A0A0S1B2G2</accession>
<name>A0A0S1B2G2_9GAMM</name>
<sequence>MLTFKTQFPISPSTSISEFMDCCRIWIVKSPHTKLANEIPDEIREGRFGDDHEAVSFGFFESEATCSGGVRYEKTDNDDVRWVTDVIGYKAKESFWVSIQLNVDSELPVERLEQGKRPYIVKLLMEKFSGGHDGELPVTDKPIILSDTDTELAENIICAGIGSAMPVVYVSRDQKEETIIDPSLLAKWLSGMAHVVVEPCRKFSSQIMRQVYGENVYGGAVAIYWPDGIGKWTYLPNRWNSPGALQSAITKKIRLSLLYQRLRRECTWSYLQEMISRQKLDALRASGSSNIDEYIEHFDKEISAKEEEIQRLEAELVRARYSKRETRSSNGEKEHSIHLETSESDLYQGEQLGLIIDSLKKAAESSEPHSRRRNIFDALVASNDNPGDRDEILDRLKELLRQYTAMTTSVRVEIEALGFTIYEEGKHYKLLFQDDTRYPFILPKTGSDWRGGLNAFSDLKKKIF</sequence>
<feature type="coiled-coil region" evidence="1">
    <location>
        <begin position="295"/>
        <end position="322"/>
    </location>
</feature>
<keyword evidence="3" id="KW-1185">Reference proteome</keyword>
<gene>
    <name evidence="2" type="ORF">AOT14_29190</name>
</gene>
<keyword evidence="1" id="KW-0175">Coiled coil</keyword>